<accession>A0A0B0HEC4</accession>
<dbReference type="Proteomes" id="UP000190962">
    <property type="component" value="Unassembled WGS sequence"/>
</dbReference>
<organism evidence="1 3">
    <name type="scientific">Solemya velum gill symbiont</name>
    <dbReference type="NCBI Taxonomy" id="2340"/>
    <lineage>
        <taxon>Bacteria</taxon>
        <taxon>Pseudomonadati</taxon>
        <taxon>Pseudomonadota</taxon>
        <taxon>Gammaproteobacteria</taxon>
        <taxon>sulfur-oxidizing symbionts</taxon>
    </lineage>
</organism>
<reference evidence="1 3" key="1">
    <citation type="journal article" date="2014" name="BMC Genomics">
        <title>The genome of the intracellular bacterium of the coastal bivalve, Solemya velum: a blueprint for thriving in and out of symbiosis.</title>
        <authorList>
            <person name="Dmytrenko O."/>
            <person name="Russell S.L."/>
            <person name="Loo W.T."/>
            <person name="Fontanez K.M."/>
            <person name="Liao L."/>
            <person name="Roeselers G."/>
            <person name="Sharma R."/>
            <person name="Stewart F.J."/>
            <person name="Newton I.L."/>
            <person name="Woyke T."/>
            <person name="Wu D."/>
            <person name="Lang J.M."/>
            <person name="Eisen J.A."/>
            <person name="Cavanaugh C.M."/>
        </authorList>
    </citation>
    <scope>NUCLEOTIDE SEQUENCE [LARGE SCALE GENOMIC DNA]</scope>
    <source>
        <strain evidence="1 3">WH</strain>
    </source>
</reference>
<sequence>MATYECSQCGMAVNATCAKCDAPLVNDTLKLEDGSEVQVSKCPNGHGMIKSPLCCGQDMTCTTS</sequence>
<name>A0A0B0HEC4_SOVGS</name>
<keyword evidence="3" id="KW-1185">Reference proteome</keyword>
<evidence type="ECO:0000313" key="3">
    <source>
        <dbReference type="Proteomes" id="UP000030856"/>
    </source>
</evidence>
<dbReference type="AlphaFoldDB" id="A0A0B0HEC4"/>
<dbReference type="OrthoDB" id="9801048at2"/>
<comment type="caution">
    <text evidence="1">The sequence shown here is derived from an EMBL/GenBank/DDBJ whole genome shotgun (WGS) entry which is preliminary data.</text>
</comment>
<dbReference type="GeneID" id="86992549"/>
<evidence type="ECO:0000313" key="4">
    <source>
        <dbReference type="Proteomes" id="UP000190962"/>
    </source>
</evidence>
<dbReference type="STRING" id="2340.JV46_21820"/>
<gene>
    <name evidence="2" type="ORF">BOV88_02795</name>
    <name evidence="1" type="ORF">JV46_21820</name>
</gene>
<evidence type="ECO:0000313" key="2">
    <source>
        <dbReference type="EMBL" id="OOY35981.1"/>
    </source>
</evidence>
<dbReference type="EMBL" id="MPNX01000002">
    <property type="protein sequence ID" value="OOY35981.1"/>
    <property type="molecule type" value="Genomic_DNA"/>
</dbReference>
<dbReference type="Proteomes" id="UP000030856">
    <property type="component" value="Unassembled WGS sequence"/>
</dbReference>
<dbReference type="EMBL" id="JRAA01000001">
    <property type="protein sequence ID" value="KHF26274.1"/>
    <property type="molecule type" value="Genomic_DNA"/>
</dbReference>
<dbReference type="RefSeq" id="WP_043116016.1">
    <property type="nucleotide sequence ID" value="NZ_JRAA01000001.1"/>
</dbReference>
<dbReference type="eggNOG" id="ENOG50345GY">
    <property type="taxonomic scope" value="Bacteria"/>
</dbReference>
<proteinExistence type="predicted"/>
<protein>
    <submittedName>
        <fullName evidence="1">Uncharacterized protein</fullName>
    </submittedName>
</protein>
<evidence type="ECO:0000313" key="1">
    <source>
        <dbReference type="EMBL" id="KHF26274.1"/>
    </source>
</evidence>
<reference evidence="2 4" key="2">
    <citation type="submission" date="2016-11" db="EMBL/GenBank/DDBJ databases">
        <title>Mixed transmission modes and dynamic genome evolution in an obligate animal-bacterial symbiosis.</title>
        <authorList>
            <person name="Russell S.L."/>
            <person name="Corbett-Detig R.B."/>
            <person name="Cavanaugh C.M."/>
        </authorList>
    </citation>
    <scope>NUCLEOTIDE SEQUENCE [LARGE SCALE GENOMIC DNA]</scope>
    <source>
        <strain evidence="2">MA-KB16</strain>
    </source>
</reference>